<evidence type="ECO:0000256" key="1">
    <source>
        <dbReference type="SAM" id="MobiDB-lite"/>
    </source>
</evidence>
<evidence type="ECO:0000313" key="2">
    <source>
        <dbReference type="EMBL" id="GAA4075820.1"/>
    </source>
</evidence>
<accession>A0ABP7VWD4</accession>
<comment type="caution">
    <text evidence="2">The sequence shown here is derived from an EMBL/GenBank/DDBJ whole genome shotgun (WGS) entry which is preliminary data.</text>
</comment>
<sequence length="55" mass="6686">MKNDKDIRTSNKIKRLERRKAEELQRYGKHRFAEEFSEEPISTEHLDEDIPDNEI</sequence>
<dbReference type="Proteomes" id="UP001501734">
    <property type="component" value="Unassembled WGS sequence"/>
</dbReference>
<organism evidence="2 3">
    <name type="scientific">Amphibacillus indicireducens</name>
    <dbReference type="NCBI Taxonomy" id="1076330"/>
    <lineage>
        <taxon>Bacteria</taxon>
        <taxon>Bacillati</taxon>
        <taxon>Bacillota</taxon>
        <taxon>Bacilli</taxon>
        <taxon>Bacillales</taxon>
        <taxon>Bacillaceae</taxon>
        <taxon>Amphibacillus</taxon>
    </lineage>
</organism>
<dbReference type="EMBL" id="BAABDL010000117">
    <property type="protein sequence ID" value="GAA4075820.1"/>
    <property type="molecule type" value="Genomic_DNA"/>
</dbReference>
<protein>
    <submittedName>
        <fullName evidence="2">Uncharacterized protein</fullName>
    </submittedName>
</protein>
<reference evidence="3" key="1">
    <citation type="journal article" date="2019" name="Int. J. Syst. Evol. Microbiol.">
        <title>The Global Catalogue of Microorganisms (GCM) 10K type strain sequencing project: providing services to taxonomists for standard genome sequencing and annotation.</title>
        <authorList>
            <consortium name="The Broad Institute Genomics Platform"/>
            <consortium name="The Broad Institute Genome Sequencing Center for Infectious Disease"/>
            <person name="Wu L."/>
            <person name="Ma J."/>
        </authorList>
    </citation>
    <scope>NUCLEOTIDE SEQUENCE [LARGE SCALE GENOMIC DNA]</scope>
    <source>
        <strain evidence="3">JCM 17250</strain>
    </source>
</reference>
<evidence type="ECO:0000313" key="3">
    <source>
        <dbReference type="Proteomes" id="UP001501734"/>
    </source>
</evidence>
<feature type="region of interest" description="Disordered" evidence="1">
    <location>
        <begin position="34"/>
        <end position="55"/>
    </location>
</feature>
<proteinExistence type="predicted"/>
<gene>
    <name evidence="2" type="ORF">GCM10022410_20930</name>
</gene>
<keyword evidence="3" id="KW-1185">Reference proteome</keyword>
<dbReference type="RefSeq" id="WP_344912951.1">
    <property type="nucleotide sequence ID" value="NZ_BAABDL010000117.1"/>
</dbReference>
<name>A0ABP7VWD4_9BACI</name>
<feature type="compositionally biased region" description="Acidic residues" evidence="1">
    <location>
        <begin position="46"/>
        <end position="55"/>
    </location>
</feature>